<dbReference type="InterPro" id="IPR013103">
    <property type="entry name" value="RVT_2"/>
</dbReference>
<accession>A0A396JAS7</accession>
<protein>
    <submittedName>
        <fullName evidence="4">Putative RNA-directed DNA polymerase</fullName>
        <ecNumber evidence="4">2.7.7.49</ecNumber>
    </submittedName>
</protein>
<dbReference type="PROSITE" id="PS50994">
    <property type="entry name" value="INTEGRASE"/>
    <property type="match status" value="1"/>
</dbReference>
<keyword evidence="1" id="KW-0378">Hydrolase</keyword>
<dbReference type="InterPro" id="IPR036397">
    <property type="entry name" value="RNaseH_sf"/>
</dbReference>
<dbReference type="InterPro" id="IPR025724">
    <property type="entry name" value="GAG-pre-integrase_dom"/>
</dbReference>
<evidence type="ECO:0000313" key="4">
    <source>
        <dbReference type="EMBL" id="RHN75389.1"/>
    </source>
</evidence>
<keyword evidence="1" id="KW-0645">Protease</keyword>
<dbReference type="GO" id="GO:0003676">
    <property type="term" value="F:nucleic acid binding"/>
    <property type="evidence" value="ECO:0007669"/>
    <property type="project" value="InterPro"/>
</dbReference>
<evidence type="ECO:0000256" key="1">
    <source>
        <dbReference type="ARBA" id="ARBA00022750"/>
    </source>
</evidence>
<comment type="caution">
    <text evidence="4">The sequence shown here is derived from an EMBL/GenBank/DDBJ whole genome shotgun (WGS) entry which is preliminary data.</text>
</comment>
<keyword evidence="1" id="KW-0064">Aspartyl protease</keyword>
<keyword evidence="4" id="KW-0548">Nucleotidyltransferase</keyword>
<dbReference type="CDD" id="cd09272">
    <property type="entry name" value="RNase_HI_RT_Ty1"/>
    <property type="match status" value="1"/>
</dbReference>
<dbReference type="GO" id="GO:0003964">
    <property type="term" value="F:RNA-directed DNA polymerase activity"/>
    <property type="evidence" value="ECO:0007669"/>
    <property type="project" value="UniProtKB-KW"/>
</dbReference>
<feature type="compositionally biased region" description="Polar residues" evidence="2">
    <location>
        <begin position="844"/>
        <end position="855"/>
    </location>
</feature>
<dbReference type="InterPro" id="IPR001584">
    <property type="entry name" value="Integrase_cat-core"/>
</dbReference>
<dbReference type="Pfam" id="PF14223">
    <property type="entry name" value="Retrotran_gag_2"/>
    <property type="match status" value="1"/>
</dbReference>
<dbReference type="GO" id="GO:0004190">
    <property type="term" value="F:aspartic-type endopeptidase activity"/>
    <property type="evidence" value="ECO:0007669"/>
    <property type="project" value="UniProtKB-KW"/>
</dbReference>
<feature type="compositionally biased region" description="Polar residues" evidence="2">
    <location>
        <begin position="862"/>
        <end position="886"/>
    </location>
</feature>
<feature type="compositionally biased region" description="Polar residues" evidence="2">
    <location>
        <begin position="183"/>
        <end position="216"/>
    </location>
</feature>
<dbReference type="GO" id="GO:0015074">
    <property type="term" value="P:DNA integration"/>
    <property type="evidence" value="ECO:0007669"/>
    <property type="project" value="InterPro"/>
</dbReference>
<organism evidence="4 5">
    <name type="scientific">Medicago truncatula</name>
    <name type="common">Barrel medic</name>
    <name type="synonym">Medicago tribuloides</name>
    <dbReference type="NCBI Taxonomy" id="3880"/>
    <lineage>
        <taxon>Eukaryota</taxon>
        <taxon>Viridiplantae</taxon>
        <taxon>Streptophyta</taxon>
        <taxon>Embryophyta</taxon>
        <taxon>Tracheophyta</taxon>
        <taxon>Spermatophyta</taxon>
        <taxon>Magnoliopsida</taxon>
        <taxon>eudicotyledons</taxon>
        <taxon>Gunneridae</taxon>
        <taxon>Pentapetalae</taxon>
        <taxon>rosids</taxon>
        <taxon>fabids</taxon>
        <taxon>Fabales</taxon>
        <taxon>Fabaceae</taxon>
        <taxon>Papilionoideae</taxon>
        <taxon>50 kb inversion clade</taxon>
        <taxon>NPAAA clade</taxon>
        <taxon>Hologalegina</taxon>
        <taxon>IRL clade</taxon>
        <taxon>Trifolieae</taxon>
        <taxon>Medicago</taxon>
    </lineage>
</organism>
<dbReference type="InterPro" id="IPR057670">
    <property type="entry name" value="SH3_retrovirus"/>
</dbReference>
<dbReference type="PANTHER" id="PTHR11439">
    <property type="entry name" value="GAG-POL-RELATED RETROTRANSPOSON"/>
    <property type="match status" value="1"/>
</dbReference>
<dbReference type="Pfam" id="PF13976">
    <property type="entry name" value="gag_pre-integrs"/>
    <property type="match status" value="1"/>
</dbReference>
<feature type="compositionally biased region" description="Polar residues" evidence="2">
    <location>
        <begin position="898"/>
        <end position="911"/>
    </location>
</feature>
<keyword evidence="4" id="KW-0808">Transferase</keyword>
<dbReference type="Pfam" id="PF22936">
    <property type="entry name" value="Pol_BBD"/>
    <property type="match status" value="1"/>
</dbReference>
<gene>
    <name evidence="4" type="ORF">MtrunA17_Chr2g0320651</name>
</gene>
<proteinExistence type="predicted"/>
<keyword evidence="4" id="KW-0695">RNA-directed DNA polymerase</keyword>
<dbReference type="SUPFAM" id="SSF56672">
    <property type="entry name" value="DNA/RNA polymerases"/>
    <property type="match status" value="1"/>
</dbReference>
<name>A0A396JAS7_MEDTR</name>
<dbReference type="InterPro" id="IPR054722">
    <property type="entry name" value="PolX-like_BBD"/>
</dbReference>
<dbReference type="Gene3D" id="3.30.420.10">
    <property type="entry name" value="Ribonuclease H-like superfamily/Ribonuclease H"/>
    <property type="match status" value="1"/>
</dbReference>
<reference evidence="5" key="1">
    <citation type="journal article" date="2018" name="Nat. Plants">
        <title>Whole-genome landscape of Medicago truncatula symbiotic genes.</title>
        <authorList>
            <person name="Pecrix Y."/>
            <person name="Staton S.E."/>
            <person name="Sallet E."/>
            <person name="Lelandais-Briere C."/>
            <person name="Moreau S."/>
            <person name="Carrere S."/>
            <person name="Blein T."/>
            <person name="Jardinaud M.F."/>
            <person name="Latrasse D."/>
            <person name="Zouine M."/>
            <person name="Zahm M."/>
            <person name="Kreplak J."/>
            <person name="Mayjonade B."/>
            <person name="Satge C."/>
            <person name="Perez M."/>
            <person name="Cauet S."/>
            <person name="Marande W."/>
            <person name="Chantry-Darmon C."/>
            <person name="Lopez-Roques C."/>
            <person name="Bouchez O."/>
            <person name="Berard A."/>
            <person name="Debelle F."/>
            <person name="Munos S."/>
            <person name="Bendahmane A."/>
            <person name="Berges H."/>
            <person name="Niebel A."/>
            <person name="Buitink J."/>
            <person name="Frugier F."/>
            <person name="Benhamed M."/>
            <person name="Crespi M."/>
            <person name="Gouzy J."/>
            <person name="Gamas P."/>
        </authorList>
    </citation>
    <scope>NUCLEOTIDE SEQUENCE [LARGE SCALE GENOMIC DNA]</scope>
    <source>
        <strain evidence="5">cv. Jemalong A17</strain>
    </source>
</reference>
<dbReference type="Pfam" id="PF25597">
    <property type="entry name" value="SH3_retrovirus"/>
    <property type="match status" value="1"/>
</dbReference>
<evidence type="ECO:0000259" key="3">
    <source>
        <dbReference type="PROSITE" id="PS50994"/>
    </source>
</evidence>
<dbReference type="Gramene" id="rna11579">
    <property type="protein sequence ID" value="RHN75389.1"/>
    <property type="gene ID" value="gene11579"/>
</dbReference>
<dbReference type="EC" id="2.7.7.49" evidence="4"/>
<dbReference type="PANTHER" id="PTHR11439:SF455">
    <property type="entry name" value="RLK (RECEPTOR-LIKE PROTEIN KINASE) 8, PUTATIVE-RELATED"/>
    <property type="match status" value="1"/>
</dbReference>
<dbReference type="InterPro" id="IPR012337">
    <property type="entry name" value="RNaseH-like_sf"/>
</dbReference>
<dbReference type="SUPFAM" id="SSF53098">
    <property type="entry name" value="Ribonuclease H-like"/>
    <property type="match status" value="1"/>
</dbReference>
<feature type="compositionally biased region" description="Low complexity" evidence="2">
    <location>
        <begin position="912"/>
        <end position="936"/>
    </location>
</feature>
<dbReference type="EMBL" id="PSQE01000002">
    <property type="protein sequence ID" value="RHN75389.1"/>
    <property type="molecule type" value="Genomic_DNA"/>
</dbReference>
<dbReference type="InterPro" id="IPR043502">
    <property type="entry name" value="DNA/RNA_pol_sf"/>
</dbReference>
<evidence type="ECO:0000256" key="2">
    <source>
        <dbReference type="SAM" id="MobiDB-lite"/>
    </source>
</evidence>
<feature type="region of interest" description="Disordered" evidence="2">
    <location>
        <begin position="183"/>
        <end position="240"/>
    </location>
</feature>
<feature type="compositionally biased region" description="Gly residues" evidence="2">
    <location>
        <begin position="219"/>
        <end position="232"/>
    </location>
</feature>
<evidence type="ECO:0000313" key="5">
    <source>
        <dbReference type="Proteomes" id="UP000265566"/>
    </source>
</evidence>
<feature type="domain" description="Integrase catalytic" evidence="3">
    <location>
        <begin position="579"/>
        <end position="743"/>
    </location>
</feature>
<dbReference type="Pfam" id="PF00665">
    <property type="entry name" value="rve"/>
    <property type="match status" value="1"/>
</dbReference>
<dbReference type="Pfam" id="PF07727">
    <property type="entry name" value="RVT_2"/>
    <property type="match status" value="1"/>
</dbReference>
<dbReference type="Proteomes" id="UP000265566">
    <property type="component" value="Chromosome 2"/>
</dbReference>
<feature type="region of interest" description="Disordered" evidence="2">
    <location>
        <begin position="844"/>
        <end position="959"/>
    </location>
</feature>
<sequence>MVKFVISPDIPPVFLTDAAREAGTENPAYTEWEEQDSLLCTWILSTISPSLLSRFVLLRHSWQVWDEIHSYCFTQMKTRSRQLRSELRSITKGSRTVAEFIARIRAISESLASIGDPVSHRDLIEVVLEALPEEFDPIVASVNAKSEVVSLDELESQLLTQESRKEKFKKAAISEPVSVNLTETANSESQSHGPNSQNHNYTDGTGNNQFPNSNPNFGGRNGQFRGRGGRFGGRFRGRGGRFGGRSNVQCQICSKTGHDASYCHYRFFAPQNDYYSPYGSPGGYGAPPNVWMQNMSRPQHSGQFLRPPTQAANQRGQAPQAFLTGSDPYNSFNNAWYPDSGATHHVTPDASNLMDSTSLSGSDQVHIGNGQGLAITSVGSLQFTSPLHPQTTLKLNNLLLVPSITKNLVSVSQFAKDNNVYFEFHPNHCFVKSQDSSKVLLRGILGHDGLYQFEHTKSFKTTAPVSQNSSVNTVCNKVPAQTDNSASFHLGPSTGFNFNNFQCNNVEHLPSSSTSSSTQSFPSMYGIWHSRLGHPHHEVLQSIIKLCNIKLPNKSLSDFCTACCHGKVHRLPSFASQMTYTKPLELIFCDLWGPAPVESSCGYTYFLTCVDAYSRYTWIYPLKLKSHTLSTFQNFKTMIELQLNHKITSVQTDGGGEFLPFTKYLNSLGITHRFTCPHTHHQNGSVERKHRHIVETGLTLLSHAQMPLKFWDHAFLTATYLINRLPTPVLANKSPFFLLHLQFPDYKFLKSFGCACFPFLRPYNSHKFDFHSKECVFLGYSNSHKGYKCLDASGRIFISKDVVFNEVKFPYLDLFPSQKVCSVLPDGPTLSTFLPTPVSTTFTVNSHTPQNSHSESGPHIVNSPTPQTSHSESVPTTPISNTPQTPSISSHHSESSHRNNVVLNPTPITILSPSASQNSSPESSASVTSSQSTNSESPPPVPHRIHPQNSHTMRTRGKHGIVQPRINPTLLLTHVEPTTYKTALQDPKWHLAMQEEYNALLHNQTWSLVSLPANRLAIGCKWVFRVKENPDGTVNKYKARLVAKGFHQQAGFDYNETFSPVVKPVTMRTVLTLAVTYNWTLQQLDVNNAFLNGVLTEEVYMVQPPGFESSDKNLVCKLHKALYGLKQAPRAWFERLKSSLLSFGFKSSRCDPSLFTLHTQAHCIFILVYVDDIIITGNSKLAIQNLVHQLNSEFSLKDLGILDYFLGIEVHHSPSGSLLLSQTKYIKDLLQKANMINANSMPSPMASSTKLSKFGSSTVSDPTFFRSIVGALQYATITRPEISYSVNKVCQFLSNPLEDHWKAVKRILRYLQGTLHHGLMLTPASSTEPIAITGFCDANWASDPDDRRSTSGACIFLGPNLVSWWARKQTLVARSSAEAEYRSLAQASAEIIWIQSLLNELQIKSKIPHVYCDNLSAVSLAHNPVLHSRTKHMELDIFFVREKVIRKELNVSHVPAQDQWADVLTKPLSTATARFLYLRDKLRVCDTLRLKGDC</sequence>